<dbReference type="EC" id="3.1.1.-" evidence="6"/>
<dbReference type="OrthoDB" id="6846267at2759"/>
<dbReference type="InterPro" id="IPR002018">
    <property type="entry name" value="CarbesteraseB"/>
</dbReference>
<dbReference type="PROSITE" id="PS00122">
    <property type="entry name" value="CARBOXYLESTERASE_B_1"/>
    <property type="match status" value="1"/>
</dbReference>
<dbReference type="Pfam" id="PF00135">
    <property type="entry name" value="COesterase"/>
    <property type="match status" value="1"/>
</dbReference>
<gene>
    <name evidence="8" type="primary">jg22080</name>
    <name evidence="8" type="ORF">PAEG_LOCUS15299</name>
</gene>
<evidence type="ECO:0000313" key="8">
    <source>
        <dbReference type="EMBL" id="CAH2238152.1"/>
    </source>
</evidence>
<dbReference type="InterPro" id="IPR019826">
    <property type="entry name" value="Carboxylesterase_B_AS"/>
</dbReference>
<keyword evidence="2" id="KW-0719">Serine esterase</keyword>
<dbReference type="GO" id="GO:0052689">
    <property type="term" value="F:carboxylic ester hydrolase activity"/>
    <property type="evidence" value="ECO:0007669"/>
    <property type="project" value="UniProtKB-KW"/>
</dbReference>
<dbReference type="Gene3D" id="3.40.50.1820">
    <property type="entry name" value="alpha/beta hydrolase"/>
    <property type="match status" value="1"/>
</dbReference>
<evidence type="ECO:0000313" key="9">
    <source>
        <dbReference type="Proteomes" id="UP000838756"/>
    </source>
</evidence>
<evidence type="ECO:0000256" key="4">
    <source>
        <dbReference type="ARBA" id="ARBA00023157"/>
    </source>
</evidence>
<proteinExistence type="inferred from homology"/>
<evidence type="ECO:0000256" key="6">
    <source>
        <dbReference type="RuleBase" id="RU361235"/>
    </source>
</evidence>
<organism evidence="8 9">
    <name type="scientific">Pararge aegeria aegeria</name>
    <dbReference type="NCBI Taxonomy" id="348720"/>
    <lineage>
        <taxon>Eukaryota</taxon>
        <taxon>Metazoa</taxon>
        <taxon>Ecdysozoa</taxon>
        <taxon>Arthropoda</taxon>
        <taxon>Hexapoda</taxon>
        <taxon>Insecta</taxon>
        <taxon>Pterygota</taxon>
        <taxon>Neoptera</taxon>
        <taxon>Endopterygota</taxon>
        <taxon>Lepidoptera</taxon>
        <taxon>Glossata</taxon>
        <taxon>Ditrysia</taxon>
        <taxon>Papilionoidea</taxon>
        <taxon>Nymphalidae</taxon>
        <taxon>Satyrinae</taxon>
        <taxon>Satyrini</taxon>
        <taxon>Parargina</taxon>
        <taxon>Pararge</taxon>
    </lineage>
</organism>
<evidence type="ECO:0000256" key="2">
    <source>
        <dbReference type="ARBA" id="ARBA00022487"/>
    </source>
</evidence>
<dbReference type="PANTHER" id="PTHR43142:SF1">
    <property type="entry name" value="CARBOXYLIC ESTER HYDROLASE"/>
    <property type="match status" value="1"/>
</dbReference>
<evidence type="ECO:0000259" key="7">
    <source>
        <dbReference type="Pfam" id="PF00135"/>
    </source>
</evidence>
<reference evidence="8" key="1">
    <citation type="submission" date="2022-03" db="EMBL/GenBank/DDBJ databases">
        <authorList>
            <person name="Lindestad O."/>
        </authorList>
    </citation>
    <scope>NUCLEOTIDE SEQUENCE</scope>
</reference>
<accession>A0A8S4RJT5</accession>
<sequence length="556" mass="61658">MACLRLLFLLFLVAIVRCEECKDPIVKTANGELLGKPRVSTNGRNFISFFGVPYASPPIGKLRFKEPQPMQPWSGVWNSTRLPPVCLQFDPSIDGITGEEDCLFVNVHTPNLDASLPVVIFIHGGVFTYGGGGQYDGVHMMDRDVVLVTVNYRLGPLGFLSTGDEVIPGNAGLKDQTMALKWVRDNIKMFGGNPDSVTLTGCSAGSASVHYHYLSPLSKGLFHRGIAFSGSAFSSWTHSIKPVQKAKELASLVGCATTNSCDMAECLRSRPGEMIVNAQIEMFDWRVKWFNIFAPTAEDPATKEPFLTEYPYTASQAGQMQDLPLIASVTADEGLYAGAAYQKEPTILPELEARWEELASNIFEFNDTLPISMRTSVADKIKQKYLDGRPVCQDTYDELIDALGDRLFKADVGKLAQIHALRSNQPTYSYWFSYRWQYSFSNLMAGNLENYGVSHADDVILVLKFLPTETTCAEDLQMRAALLDMIYSYATTGVPKLPNAPKWSKVKPGDAELSYMEIAGPNDMKMKSTADFGNKNFWDSLGFNENEAFSGKYDEF</sequence>
<comment type="caution">
    <text evidence="8">The sequence shown here is derived from an EMBL/GenBank/DDBJ whole genome shotgun (WGS) entry which is preliminary data.</text>
</comment>
<dbReference type="Proteomes" id="UP000838756">
    <property type="component" value="Unassembled WGS sequence"/>
</dbReference>
<dbReference type="PANTHER" id="PTHR43142">
    <property type="entry name" value="CARBOXYLIC ESTER HYDROLASE"/>
    <property type="match status" value="1"/>
</dbReference>
<dbReference type="InterPro" id="IPR029058">
    <property type="entry name" value="AB_hydrolase_fold"/>
</dbReference>
<name>A0A8S4RJT5_9NEOP</name>
<keyword evidence="5" id="KW-0325">Glycoprotein</keyword>
<dbReference type="AlphaFoldDB" id="A0A8S4RJT5"/>
<keyword evidence="9" id="KW-1185">Reference proteome</keyword>
<feature type="signal peptide" evidence="6">
    <location>
        <begin position="1"/>
        <end position="18"/>
    </location>
</feature>
<feature type="domain" description="Carboxylesterase type B" evidence="7">
    <location>
        <begin position="23"/>
        <end position="527"/>
    </location>
</feature>
<feature type="chain" id="PRO_5035961430" description="Carboxylic ester hydrolase" evidence="6">
    <location>
        <begin position="19"/>
        <end position="556"/>
    </location>
</feature>
<evidence type="ECO:0000256" key="5">
    <source>
        <dbReference type="ARBA" id="ARBA00023180"/>
    </source>
</evidence>
<keyword evidence="4" id="KW-1015">Disulfide bond</keyword>
<dbReference type="EMBL" id="CAKXAJ010025322">
    <property type="protein sequence ID" value="CAH2238152.1"/>
    <property type="molecule type" value="Genomic_DNA"/>
</dbReference>
<dbReference type="SUPFAM" id="SSF53474">
    <property type="entry name" value="alpha/beta-Hydrolases"/>
    <property type="match status" value="1"/>
</dbReference>
<evidence type="ECO:0000256" key="1">
    <source>
        <dbReference type="ARBA" id="ARBA00005964"/>
    </source>
</evidence>
<evidence type="ECO:0000256" key="3">
    <source>
        <dbReference type="ARBA" id="ARBA00022801"/>
    </source>
</evidence>
<keyword evidence="3 6" id="KW-0378">Hydrolase</keyword>
<keyword evidence="6" id="KW-0732">Signal</keyword>
<comment type="similarity">
    <text evidence="1 6">Belongs to the type-B carboxylesterase/lipase family.</text>
</comment>
<protein>
    <recommendedName>
        <fullName evidence="6">Carboxylic ester hydrolase</fullName>
        <ecNumber evidence="6">3.1.1.-</ecNumber>
    </recommendedName>
</protein>